<feature type="binding site" evidence="3">
    <location>
        <position position="121"/>
    </location>
    <ligand>
        <name>a divalent metal cation</name>
        <dbReference type="ChEBI" id="CHEBI:60240"/>
    </ligand>
</feature>
<dbReference type="Gene3D" id="1.20.120.450">
    <property type="entry name" value="dinb family like domain"/>
    <property type="match status" value="1"/>
</dbReference>
<keyword evidence="5" id="KW-1185">Reference proteome</keyword>
<dbReference type="GO" id="GO:0046872">
    <property type="term" value="F:metal ion binding"/>
    <property type="evidence" value="ECO:0007669"/>
    <property type="project" value="UniProtKB-KW"/>
</dbReference>
<dbReference type="Pfam" id="PF05163">
    <property type="entry name" value="DinB"/>
    <property type="match status" value="1"/>
</dbReference>
<dbReference type="STRING" id="393003.SAMN05660461_5345"/>
<organism evidence="4 5">
    <name type="scientific">Chitinophaga ginsengisegetis</name>
    <dbReference type="NCBI Taxonomy" id="393003"/>
    <lineage>
        <taxon>Bacteria</taxon>
        <taxon>Pseudomonadati</taxon>
        <taxon>Bacteroidota</taxon>
        <taxon>Chitinophagia</taxon>
        <taxon>Chitinophagales</taxon>
        <taxon>Chitinophagaceae</taxon>
        <taxon>Chitinophaga</taxon>
    </lineage>
</organism>
<gene>
    <name evidence="4" type="ORF">SAMN05660461_5345</name>
</gene>
<evidence type="ECO:0000256" key="2">
    <source>
        <dbReference type="ARBA" id="ARBA00022723"/>
    </source>
</evidence>
<evidence type="ECO:0000313" key="4">
    <source>
        <dbReference type="EMBL" id="SKD09456.1"/>
    </source>
</evidence>
<feature type="binding site" evidence="3">
    <location>
        <position position="117"/>
    </location>
    <ligand>
        <name>a divalent metal cation</name>
        <dbReference type="ChEBI" id="CHEBI:60240"/>
    </ligand>
</feature>
<dbReference type="InterPro" id="IPR034660">
    <property type="entry name" value="DinB/YfiT-like"/>
</dbReference>
<evidence type="ECO:0000256" key="3">
    <source>
        <dbReference type="PIRSR" id="PIRSR607837-1"/>
    </source>
</evidence>
<comment type="similarity">
    <text evidence="1">Belongs to the DinB family.</text>
</comment>
<evidence type="ECO:0000313" key="5">
    <source>
        <dbReference type="Proteomes" id="UP000190166"/>
    </source>
</evidence>
<reference evidence="4 5" key="1">
    <citation type="submission" date="2017-02" db="EMBL/GenBank/DDBJ databases">
        <authorList>
            <person name="Peterson S.W."/>
        </authorList>
    </citation>
    <scope>NUCLEOTIDE SEQUENCE [LARGE SCALE GENOMIC DNA]</scope>
    <source>
        <strain evidence="4 5">DSM 18108</strain>
    </source>
</reference>
<sequence length="147" mass="17461">MKTFFKEIFEYNYYINQKLGDAYHTNTDKISEKAQKLYSHILNAHQIWNNRIEARRSAFGVWEDHAIHEFRDIDKANHEHTFFIIDTLDLNSTVSYTKGGKTFNKKICELLFHVINHSTYHRGQIATEFKQNGLNPLATDYILYEKK</sequence>
<keyword evidence="2 3" id="KW-0479">Metal-binding</keyword>
<accession>A0A1T5P9W3</accession>
<dbReference type="PANTHER" id="PTHR37302">
    <property type="entry name" value="SLR1116 PROTEIN"/>
    <property type="match status" value="1"/>
</dbReference>
<proteinExistence type="inferred from homology"/>
<dbReference type="PANTHER" id="PTHR37302:SF3">
    <property type="entry name" value="DAMAGE-INDUCIBLE PROTEIN DINB"/>
    <property type="match status" value="1"/>
</dbReference>
<feature type="binding site" evidence="3">
    <location>
        <position position="40"/>
    </location>
    <ligand>
        <name>a divalent metal cation</name>
        <dbReference type="ChEBI" id="CHEBI:60240"/>
    </ligand>
</feature>
<dbReference type="EMBL" id="FUZZ01000005">
    <property type="protein sequence ID" value="SKD09456.1"/>
    <property type="molecule type" value="Genomic_DNA"/>
</dbReference>
<dbReference type="AlphaFoldDB" id="A0A1T5P9W3"/>
<evidence type="ECO:0000256" key="1">
    <source>
        <dbReference type="ARBA" id="ARBA00008635"/>
    </source>
</evidence>
<dbReference type="RefSeq" id="WP_079472621.1">
    <property type="nucleotide sequence ID" value="NZ_FUZZ01000005.1"/>
</dbReference>
<name>A0A1T5P9W3_9BACT</name>
<dbReference type="InterPro" id="IPR007837">
    <property type="entry name" value="DinB"/>
</dbReference>
<dbReference type="Proteomes" id="UP000190166">
    <property type="component" value="Unassembled WGS sequence"/>
</dbReference>
<dbReference type="SUPFAM" id="SSF109854">
    <property type="entry name" value="DinB/YfiT-like putative metalloenzymes"/>
    <property type="match status" value="1"/>
</dbReference>
<protein>
    <submittedName>
        <fullName evidence="4">Uncharacterized damage-inducible protein DinB (Forms a four-helix bundle)</fullName>
    </submittedName>
</protein>